<dbReference type="InterPro" id="IPR025665">
    <property type="entry name" value="Beta-barrel_OMP_2"/>
</dbReference>
<accession>D0LMZ3</accession>
<dbReference type="Pfam" id="PF13568">
    <property type="entry name" value="OMP_b-brl_2"/>
    <property type="match status" value="1"/>
</dbReference>
<dbReference type="eggNOG" id="COG3637">
    <property type="taxonomic scope" value="Bacteria"/>
</dbReference>
<keyword evidence="3" id="KW-1185">Reference proteome</keyword>
<dbReference type="HOGENOM" id="CLU_1213451_0_0_7"/>
<sequence length="227" mass="24937">MSGRIRMKVLVISAVILAGAVAPVRFANSEPSPLSLEIGLLGGLSEATRFRAEGEPGALDVRYRGQYIGGVSTRLNFARVSYLGLGVQVETLFVGRGAEIYSGGEKLGASNMGYLDFPVLAVSRFELSRYVKSRIAIGPRFSVLLDAERIGRNGDTSDESDFWDPFDVGLLAAANLSLEVSDLWSVAIEARYDQGLTNIDDKDENPGRRHRAFFFLVGVEWELWREN</sequence>
<gene>
    <name evidence="2" type="ordered locus">Hoch_0739</name>
</gene>
<name>D0LMZ3_HALO1</name>
<evidence type="ECO:0000259" key="1">
    <source>
        <dbReference type="Pfam" id="PF13568"/>
    </source>
</evidence>
<dbReference type="OrthoDB" id="947434at2"/>
<protein>
    <recommendedName>
        <fullName evidence="1">Outer membrane protein beta-barrel domain-containing protein</fullName>
    </recommendedName>
</protein>
<organism evidence="2 3">
    <name type="scientific">Haliangium ochraceum (strain DSM 14365 / JCM 11303 / SMP-2)</name>
    <dbReference type="NCBI Taxonomy" id="502025"/>
    <lineage>
        <taxon>Bacteria</taxon>
        <taxon>Pseudomonadati</taxon>
        <taxon>Myxococcota</taxon>
        <taxon>Polyangia</taxon>
        <taxon>Haliangiales</taxon>
        <taxon>Kofleriaceae</taxon>
        <taxon>Haliangium</taxon>
    </lineage>
</organism>
<dbReference type="STRING" id="502025.Hoch_0739"/>
<evidence type="ECO:0000313" key="2">
    <source>
        <dbReference type="EMBL" id="ACY13364.1"/>
    </source>
</evidence>
<reference evidence="2 3" key="1">
    <citation type="journal article" date="2010" name="Stand. Genomic Sci.">
        <title>Complete genome sequence of Haliangium ochraceum type strain (SMP-2).</title>
        <authorList>
            <consortium name="US DOE Joint Genome Institute (JGI-PGF)"/>
            <person name="Ivanova N."/>
            <person name="Daum C."/>
            <person name="Lang E."/>
            <person name="Abt B."/>
            <person name="Kopitz M."/>
            <person name="Saunders E."/>
            <person name="Lapidus A."/>
            <person name="Lucas S."/>
            <person name="Glavina Del Rio T."/>
            <person name="Nolan M."/>
            <person name="Tice H."/>
            <person name="Copeland A."/>
            <person name="Cheng J.F."/>
            <person name="Chen F."/>
            <person name="Bruce D."/>
            <person name="Goodwin L."/>
            <person name="Pitluck S."/>
            <person name="Mavromatis K."/>
            <person name="Pati A."/>
            <person name="Mikhailova N."/>
            <person name="Chen A."/>
            <person name="Palaniappan K."/>
            <person name="Land M."/>
            <person name="Hauser L."/>
            <person name="Chang Y.J."/>
            <person name="Jeffries C.D."/>
            <person name="Detter J.C."/>
            <person name="Brettin T."/>
            <person name="Rohde M."/>
            <person name="Goker M."/>
            <person name="Bristow J."/>
            <person name="Markowitz V."/>
            <person name="Eisen J.A."/>
            <person name="Hugenholtz P."/>
            <person name="Kyrpides N.C."/>
            <person name="Klenk H.P."/>
        </authorList>
    </citation>
    <scope>NUCLEOTIDE SEQUENCE [LARGE SCALE GENOMIC DNA]</scope>
    <source>
        <strain evidence="3">DSM 14365 / CIP 107738 / JCM 11303 / AJ 13395 / SMP-2</strain>
    </source>
</reference>
<dbReference type="EMBL" id="CP001804">
    <property type="protein sequence ID" value="ACY13364.1"/>
    <property type="molecule type" value="Genomic_DNA"/>
</dbReference>
<feature type="domain" description="Outer membrane protein beta-barrel" evidence="1">
    <location>
        <begin position="26"/>
        <end position="200"/>
    </location>
</feature>
<dbReference type="Proteomes" id="UP000001880">
    <property type="component" value="Chromosome"/>
</dbReference>
<proteinExistence type="predicted"/>
<dbReference type="AlphaFoldDB" id="D0LMZ3"/>
<evidence type="ECO:0000313" key="3">
    <source>
        <dbReference type="Proteomes" id="UP000001880"/>
    </source>
</evidence>
<dbReference type="KEGG" id="hoh:Hoch_0739"/>